<accession>A0A1F5NMA7</accession>
<evidence type="ECO:0000313" key="6">
    <source>
        <dbReference type="Proteomes" id="UP000176864"/>
    </source>
</evidence>
<dbReference type="STRING" id="1817824.A2751_01325"/>
<keyword evidence="3 4" id="KW-0456">Lyase</keyword>
<dbReference type="GO" id="GO:0008124">
    <property type="term" value="F:4-alpha-hydroxytetrahydrobiopterin dehydratase activity"/>
    <property type="evidence" value="ECO:0007669"/>
    <property type="project" value="UniProtKB-UniRule"/>
</dbReference>
<dbReference type="GO" id="GO:0006729">
    <property type="term" value="P:tetrahydrobiopterin biosynthetic process"/>
    <property type="evidence" value="ECO:0007669"/>
    <property type="project" value="InterPro"/>
</dbReference>
<dbReference type="Gene3D" id="3.30.1360.20">
    <property type="entry name" value="Transcriptional coactivator/pterin dehydratase"/>
    <property type="match status" value="1"/>
</dbReference>
<evidence type="ECO:0000256" key="3">
    <source>
        <dbReference type="ARBA" id="ARBA00023239"/>
    </source>
</evidence>
<dbReference type="Proteomes" id="UP000176864">
    <property type="component" value="Unassembled WGS sequence"/>
</dbReference>
<dbReference type="PANTHER" id="PTHR12599">
    <property type="entry name" value="PTERIN-4-ALPHA-CARBINOLAMINE DEHYDRATASE"/>
    <property type="match status" value="1"/>
</dbReference>
<comment type="similarity">
    <text evidence="2 4">Belongs to the pterin-4-alpha-carbinolamine dehydratase family.</text>
</comment>
<protein>
    <recommendedName>
        <fullName evidence="4">Putative pterin-4-alpha-carbinolamine dehydratase</fullName>
        <shortName evidence="4">PHS</shortName>
        <ecNumber evidence="4">4.2.1.96</ecNumber>
    </recommendedName>
    <alternativeName>
        <fullName evidence="4">4-alpha-hydroxy-tetrahydropterin dehydratase</fullName>
    </alternativeName>
    <alternativeName>
        <fullName evidence="4">Pterin carbinolamine dehydratase</fullName>
        <shortName evidence="4">PCD</shortName>
    </alternativeName>
</protein>
<dbReference type="InterPro" id="IPR001533">
    <property type="entry name" value="Pterin_deHydtase"/>
</dbReference>
<dbReference type="PANTHER" id="PTHR12599:SF0">
    <property type="entry name" value="PTERIN-4-ALPHA-CARBINOLAMINE DEHYDRATASE"/>
    <property type="match status" value="1"/>
</dbReference>
<dbReference type="EMBL" id="MFEK01000013">
    <property type="protein sequence ID" value="OGE78819.1"/>
    <property type="molecule type" value="Genomic_DNA"/>
</dbReference>
<evidence type="ECO:0000256" key="4">
    <source>
        <dbReference type="HAMAP-Rule" id="MF_00434"/>
    </source>
</evidence>
<proteinExistence type="inferred from homology"/>
<dbReference type="InterPro" id="IPR036428">
    <property type="entry name" value="PCD_sf"/>
</dbReference>
<organism evidence="5 6">
    <name type="scientific">Candidatus Doudnabacteria bacterium RIFCSPHIGHO2_01_FULL_46_14</name>
    <dbReference type="NCBI Taxonomy" id="1817824"/>
    <lineage>
        <taxon>Bacteria</taxon>
        <taxon>Candidatus Doudnaibacteriota</taxon>
    </lineage>
</organism>
<dbReference type="HAMAP" id="MF_00434">
    <property type="entry name" value="Pterin_4_alpha"/>
    <property type="match status" value="1"/>
</dbReference>
<dbReference type="AlphaFoldDB" id="A0A1F5NMA7"/>
<dbReference type="SUPFAM" id="SSF55248">
    <property type="entry name" value="PCD-like"/>
    <property type="match status" value="1"/>
</dbReference>
<comment type="catalytic activity">
    <reaction evidence="1 4">
        <text>(4aS,6R)-4a-hydroxy-L-erythro-5,6,7,8-tetrahydrobiopterin = (6R)-L-erythro-6,7-dihydrobiopterin + H2O</text>
        <dbReference type="Rhea" id="RHEA:11920"/>
        <dbReference type="ChEBI" id="CHEBI:15377"/>
        <dbReference type="ChEBI" id="CHEBI:15642"/>
        <dbReference type="ChEBI" id="CHEBI:43120"/>
        <dbReference type="EC" id="4.2.1.96"/>
    </reaction>
</comment>
<evidence type="ECO:0000313" key="5">
    <source>
        <dbReference type="EMBL" id="OGE78819.1"/>
    </source>
</evidence>
<comment type="caution">
    <text evidence="5">The sequence shown here is derived from an EMBL/GenBank/DDBJ whole genome shotgun (WGS) entry which is preliminary data.</text>
</comment>
<reference evidence="5 6" key="1">
    <citation type="journal article" date="2016" name="Nat. Commun.">
        <title>Thousands of microbial genomes shed light on interconnected biogeochemical processes in an aquifer system.</title>
        <authorList>
            <person name="Anantharaman K."/>
            <person name="Brown C.T."/>
            <person name="Hug L.A."/>
            <person name="Sharon I."/>
            <person name="Castelle C.J."/>
            <person name="Probst A.J."/>
            <person name="Thomas B.C."/>
            <person name="Singh A."/>
            <person name="Wilkins M.J."/>
            <person name="Karaoz U."/>
            <person name="Brodie E.L."/>
            <person name="Williams K.H."/>
            <person name="Hubbard S.S."/>
            <person name="Banfield J.F."/>
        </authorList>
    </citation>
    <scope>NUCLEOTIDE SEQUENCE [LARGE SCALE GENOMIC DNA]</scope>
</reference>
<evidence type="ECO:0000256" key="1">
    <source>
        <dbReference type="ARBA" id="ARBA00001554"/>
    </source>
</evidence>
<gene>
    <name evidence="5" type="ORF">A2751_01325</name>
</gene>
<evidence type="ECO:0000256" key="2">
    <source>
        <dbReference type="ARBA" id="ARBA00006472"/>
    </source>
</evidence>
<dbReference type="EC" id="4.2.1.96" evidence="4"/>
<sequence length="109" mass="12206">MSDLASKKCIPCDSLTKPFDLTVAQAYLPNIPDWELSNDGKSISRRFKFKNFADSLAFINKVGEIAEIENHHPNIKFGWGYARVEISTHAIHGLSENDFILAAKINSLI</sequence>
<name>A0A1F5NMA7_9BACT</name>
<dbReference type="CDD" id="cd00913">
    <property type="entry name" value="PCD_DCoH_subfamily_a"/>
    <property type="match status" value="1"/>
</dbReference>
<dbReference type="Pfam" id="PF01329">
    <property type="entry name" value="Pterin_4a"/>
    <property type="match status" value="1"/>
</dbReference>